<dbReference type="InterPro" id="IPR013087">
    <property type="entry name" value="Znf_C2H2_type"/>
</dbReference>
<feature type="compositionally biased region" description="Polar residues" evidence="1">
    <location>
        <begin position="508"/>
        <end position="525"/>
    </location>
</feature>
<feature type="compositionally biased region" description="Basic and acidic residues" evidence="1">
    <location>
        <begin position="330"/>
        <end position="339"/>
    </location>
</feature>
<dbReference type="OrthoDB" id="6282130at2759"/>
<feature type="region of interest" description="Disordered" evidence="1">
    <location>
        <begin position="264"/>
        <end position="303"/>
    </location>
</feature>
<dbReference type="WBParaSite" id="ECPE_0001130501-mRNA-1">
    <property type="protein sequence ID" value="ECPE_0001130501-mRNA-1"/>
    <property type="gene ID" value="ECPE_0001130501"/>
</dbReference>
<sequence>MKPSESSAKATLWSQLSGLITSLRSTSEDEKSKVLDILKSAVAQLEKKQSVSLPDGGSDNADLSSNAMSDCNNSSTIVRGSEQCELRTNEVSSSLKENSVSTCEAPDLFLKDIVISSFLDEVPDNSKRDTNTVAATASEDCVTKPGAVRHSTTKSSPTWKRLKPRRPLALLSCPICHQTFADWKSLEKHLYVGHSSNLAPVCWRCQGVFDNHAVLLAHECFDWGRATAEDNREDFLHPKSEAALHDCVRRLFERFYQMDKYDPTVSSERFNPSPTGPGSLIPSSSLSSDSAETGIPSVDLPEPGELTISSAMEPRLATNPSYHASCPVSGDRRADDKQLTSTVRRDRTVRAMLWRRKRKSTLRRTCYRTRDQMEAPDSINSTDETKQTTARRGFIEDINWIHTLPRVSALFQRGAKSSRVQNNRPNSTREVSTEESTADSQGPPYVCLFCNRQYLTIHSRRRHENQSHWGQYRLCCGYCDYRTNVRPAYDEHLARHFHVRRFVCPNQSSSGSSVHRELSQSQLQLSDDIPRIF</sequence>
<accession>A0A183AWD5</accession>
<feature type="region of interest" description="Disordered" evidence="1">
    <location>
        <begin position="414"/>
        <end position="441"/>
    </location>
</feature>
<evidence type="ECO:0000313" key="4">
    <source>
        <dbReference type="Proteomes" id="UP000272942"/>
    </source>
</evidence>
<keyword evidence="4" id="KW-1185">Reference proteome</keyword>
<dbReference type="SMART" id="SM00355">
    <property type="entry name" value="ZnF_C2H2"/>
    <property type="match status" value="3"/>
</dbReference>
<name>A0A183AWD5_9TREM</name>
<evidence type="ECO:0000256" key="1">
    <source>
        <dbReference type="SAM" id="MobiDB-lite"/>
    </source>
</evidence>
<evidence type="ECO:0000259" key="2">
    <source>
        <dbReference type="PROSITE" id="PS00028"/>
    </source>
</evidence>
<dbReference type="AlphaFoldDB" id="A0A183AWD5"/>
<proteinExistence type="predicted"/>
<feature type="compositionally biased region" description="Polar residues" evidence="1">
    <location>
        <begin position="61"/>
        <end position="70"/>
    </location>
</feature>
<dbReference type="Proteomes" id="UP000272942">
    <property type="component" value="Unassembled WGS sequence"/>
</dbReference>
<evidence type="ECO:0000313" key="5">
    <source>
        <dbReference type="WBParaSite" id="ECPE_0001130501-mRNA-1"/>
    </source>
</evidence>
<organism evidence="5">
    <name type="scientific">Echinostoma caproni</name>
    <dbReference type="NCBI Taxonomy" id="27848"/>
    <lineage>
        <taxon>Eukaryota</taxon>
        <taxon>Metazoa</taxon>
        <taxon>Spiralia</taxon>
        <taxon>Lophotrochozoa</taxon>
        <taxon>Platyhelminthes</taxon>
        <taxon>Trematoda</taxon>
        <taxon>Digenea</taxon>
        <taxon>Plagiorchiida</taxon>
        <taxon>Echinostomata</taxon>
        <taxon>Echinostomatoidea</taxon>
        <taxon>Echinostomatidae</taxon>
        <taxon>Echinostoma</taxon>
    </lineage>
</organism>
<gene>
    <name evidence="3" type="ORF">ECPE_LOCUS11274</name>
</gene>
<feature type="region of interest" description="Disordered" evidence="1">
    <location>
        <begin position="318"/>
        <end position="339"/>
    </location>
</feature>
<reference evidence="5" key="1">
    <citation type="submission" date="2016-06" db="UniProtKB">
        <authorList>
            <consortium name="WormBaseParasite"/>
        </authorList>
    </citation>
    <scope>IDENTIFICATION</scope>
</reference>
<evidence type="ECO:0000313" key="3">
    <source>
        <dbReference type="EMBL" id="VDP88282.1"/>
    </source>
</evidence>
<dbReference type="PROSITE" id="PS00028">
    <property type="entry name" value="ZINC_FINGER_C2H2_1"/>
    <property type="match status" value="2"/>
</dbReference>
<protein>
    <submittedName>
        <fullName evidence="5">C2H2-type domain-containing protein</fullName>
    </submittedName>
</protein>
<feature type="compositionally biased region" description="Polar residues" evidence="1">
    <location>
        <begin position="418"/>
        <end position="440"/>
    </location>
</feature>
<feature type="compositionally biased region" description="Low complexity" evidence="1">
    <location>
        <begin position="272"/>
        <end position="290"/>
    </location>
</feature>
<feature type="region of interest" description="Disordered" evidence="1">
    <location>
        <begin position="508"/>
        <end position="533"/>
    </location>
</feature>
<feature type="domain" description="C2H2-type" evidence="2">
    <location>
        <begin position="173"/>
        <end position="194"/>
    </location>
</feature>
<dbReference type="EMBL" id="UZAN01050512">
    <property type="protein sequence ID" value="VDP88282.1"/>
    <property type="molecule type" value="Genomic_DNA"/>
</dbReference>
<feature type="region of interest" description="Disordered" evidence="1">
    <location>
        <begin position="48"/>
        <end position="70"/>
    </location>
</feature>
<reference evidence="3 4" key="2">
    <citation type="submission" date="2018-11" db="EMBL/GenBank/DDBJ databases">
        <authorList>
            <consortium name="Pathogen Informatics"/>
        </authorList>
    </citation>
    <scope>NUCLEOTIDE SEQUENCE [LARGE SCALE GENOMIC DNA]</scope>
    <source>
        <strain evidence="3 4">Egypt</strain>
    </source>
</reference>
<feature type="domain" description="C2H2-type" evidence="2">
    <location>
        <begin position="447"/>
        <end position="468"/>
    </location>
</feature>